<reference evidence="11" key="1">
    <citation type="submission" date="2018-10" db="EMBL/GenBank/DDBJ databases">
        <title>FDA dAtabase for Regulatory Grade micrObial Sequences (FDA-ARGOS): Supporting development and validation of Infectious Disease Dx tests.</title>
        <authorList>
            <person name="Kerrigan L."/>
            <person name="Tallon L."/>
            <person name="Sadzewicz L."/>
            <person name="Sengamalay N."/>
            <person name="Ott S."/>
            <person name="Godinez A."/>
            <person name="Nagaraj S."/>
            <person name="Vavikolanu K."/>
            <person name="Nadendla S."/>
            <person name="George J."/>
            <person name="Sichtig H."/>
        </authorList>
    </citation>
    <scope>NUCLEOTIDE SEQUENCE [LARGE SCALE GENOMIC DNA]</scope>
    <source>
        <strain evidence="11">FDAARGOS_311</strain>
    </source>
</reference>
<dbReference type="VEuPathDB" id="FungiDB:ASPNIDRAFT2_1184863"/>
<feature type="domain" description="Major facilitator superfamily (MFS) profile" evidence="9">
    <location>
        <begin position="24"/>
        <end position="497"/>
    </location>
</feature>
<keyword evidence="3" id="KW-0813">Transport</keyword>
<comment type="similarity">
    <text evidence="2">Belongs to the major facilitator superfamily. Vesicular transporter family.</text>
</comment>
<accession>A0A505IBI4</accession>
<dbReference type="PRINTS" id="PR01035">
    <property type="entry name" value="TCRTETA"/>
</dbReference>
<gene>
    <name evidence="10" type="ORF">CAN33_007495</name>
</gene>
<dbReference type="InterPro" id="IPR001958">
    <property type="entry name" value="Tet-R_TetA/multi-R_MdtG-like"/>
</dbReference>
<dbReference type="Proteomes" id="UP000197666">
    <property type="component" value="Unassembled WGS sequence"/>
</dbReference>
<evidence type="ECO:0000313" key="10">
    <source>
        <dbReference type="EMBL" id="TPR09100.1"/>
    </source>
</evidence>
<evidence type="ECO:0000256" key="8">
    <source>
        <dbReference type="SAM" id="Phobius"/>
    </source>
</evidence>
<dbReference type="VEuPathDB" id="FungiDB:ATCC64974_57810"/>
<feature type="transmembrane region" description="Helical" evidence="8">
    <location>
        <begin position="125"/>
        <end position="143"/>
    </location>
</feature>
<evidence type="ECO:0000313" key="11">
    <source>
        <dbReference type="Proteomes" id="UP000197666"/>
    </source>
</evidence>
<dbReference type="PANTHER" id="PTHR23506">
    <property type="entry name" value="GH10249P"/>
    <property type="match status" value="1"/>
</dbReference>
<feature type="transmembrane region" description="Helical" evidence="8">
    <location>
        <begin position="64"/>
        <end position="86"/>
    </location>
</feature>
<dbReference type="PANTHER" id="PTHR23506:SF29">
    <property type="entry name" value="TRANSPORTER, PUTATIVE (AFU_ORTHOLOGUE AFUA_2G10530)-RELATED"/>
    <property type="match status" value="1"/>
</dbReference>
<feature type="transmembrane region" description="Helical" evidence="8">
    <location>
        <begin position="155"/>
        <end position="179"/>
    </location>
</feature>
<protein>
    <submittedName>
        <fullName evidence="10">RNA recognition motif family protein</fullName>
    </submittedName>
</protein>
<evidence type="ECO:0000259" key="9">
    <source>
        <dbReference type="PROSITE" id="PS50850"/>
    </source>
</evidence>
<dbReference type="PROSITE" id="PS50850">
    <property type="entry name" value="MFS"/>
    <property type="match status" value="1"/>
</dbReference>
<evidence type="ECO:0000256" key="5">
    <source>
        <dbReference type="ARBA" id="ARBA00022989"/>
    </source>
</evidence>
<dbReference type="AlphaFoldDB" id="A0A505IBI4"/>
<feature type="transmembrane region" description="Helical" evidence="8">
    <location>
        <begin position="319"/>
        <end position="337"/>
    </location>
</feature>
<name>A0A505IBI4_ASPNG</name>
<feature type="transmembrane region" description="Helical" evidence="8">
    <location>
        <begin position="272"/>
        <end position="292"/>
    </location>
</feature>
<evidence type="ECO:0000256" key="6">
    <source>
        <dbReference type="ARBA" id="ARBA00023136"/>
    </source>
</evidence>
<dbReference type="Pfam" id="PF07690">
    <property type="entry name" value="MFS_1"/>
    <property type="match status" value="1"/>
</dbReference>
<dbReference type="EMBL" id="NKJJ02000003">
    <property type="protein sequence ID" value="TPR09100.1"/>
    <property type="molecule type" value="Genomic_DNA"/>
</dbReference>
<evidence type="ECO:0000256" key="2">
    <source>
        <dbReference type="ARBA" id="ARBA00006829"/>
    </source>
</evidence>
<sequence>MWFTTESRERPPWLLKYRSSTAFIIATVWTSSFTDYFLYAMIVPVMPTALVDRAKIPYEDRERWVSILLICEATVAFVCCPIFGYLIDVAPTRKLPYLLGLILLGASMLILCLARTIGFFVIARLLQGGATAMVVVAGLALLTDSVPFENLGQTVGYLGSAVTLGFLLGPLLGGLVYRVAGYQPVFAMAFAIVGIDLVMRFAVIEKRVAKRWMALSQDDADSNNETHHDNPSDDNPPQPDTTDNDATIIPKHSRKPTLLLLLQQPRILISSWGLLVHGMIYAAFDATIPIFVESHFNWTPLGAGLTFLPSSMTALFEPYFATATFLLLPIPLTLLALSSQPTTTHITLLMINLTLTGLLVNIATPALYLETQRVLDTVERRQPGIFGPRGAVAQAFGIQTMAQFLGLTAALPLLALVAMARAPWEIWVEEREEDGPAAADCEPAVEALYVDWARKAARKLARNGRLVDMVARGGATSDETRACSRSQEVWVAGYGEW</sequence>
<dbReference type="InterPro" id="IPR011701">
    <property type="entry name" value="MFS"/>
</dbReference>
<dbReference type="VEuPathDB" id="FungiDB:M747DRAFT_366707"/>
<organism evidence="10 11">
    <name type="scientific">Aspergillus niger</name>
    <dbReference type="NCBI Taxonomy" id="5061"/>
    <lineage>
        <taxon>Eukaryota</taxon>
        <taxon>Fungi</taxon>
        <taxon>Dikarya</taxon>
        <taxon>Ascomycota</taxon>
        <taxon>Pezizomycotina</taxon>
        <taxon>Eurotiomycetes</taxon>
        <taxon>Eurotiomycetidae</taxon>
        <taxon>Eurotiales</taxon>
        <taxon>Aspergillaceae</taxon>
        <taxon>Aspergillus</taxon>
        <taxon>Aspergillus subgen. Circumdati</taxon>
    </lineage>
</organism>
<dbReference type="InterPro" id="IPR020846">
    <property type="entry name" value="MFS_dom"/>
</dbReference>
<dbReference type="VEuPathDB" id="FungiDB:An02g06020"/>
<comment type="subcellular location">
    <subcellularLocation>
        <location evidence="1">Membrane</location>
        <topology evidence="1">Multi-pass membrane protein</topology>
    </subcellularLocation>
</comment>
<dbReference type="InterPro" id="IPR036259">
    <property type="entry name" value="MFS_trans_sf"/>
</dbReference>
<keyword evidence="4 8" id="KW-0812">Transmembrane</keyword>
<evidence type="ECO:0000256" key="1">
    <source>
        <dbReference type="ARBA" id="ARBA00004141"/>
    </source>
</evidence>
<comment type="caution">
    <text evidence="10">The sequence shown here is derived from an EMBL/GenBank/DDBJ whole genome shotgun (WGS) entry which is preliminary data.</text>
</comment>
<dbReference type="Gene3D" id="1.20.1250.20">
    <property type="entry name" value="MFS general substrate transporter like domains"/>
    <property type="match status" value="1"/>
</dbReference>
<feature type="transmembrane region" description="Helical" evidence="8">
    <location>
        <begin position="396"/>
        <end position="417"/>
    </location>
</feature>
<dbReference type="InterPro" id="IPR050930">
    <property type="entry name" value="MFS_Vesicular_Transporter"/>
</dbReference>
<feature type="transmembrane region" description="Helical" evidence="8">
    <location>
        <begin position="98"/>
        <end position="119"/>
    </location>
</feature>
<evidence type="ECO:0000256" key="3">
    <source>
        <dbReference type="ARBA" id="ARBA00022448"/>
    </source>
</evidence>
<feature type="transmembrane region" description="Helical" evidence="8">
    <location>
        <begin position="185"/>
        <end position="203"/>
    </location>
</feature>
<dbReference type="GO" id="GO:0016020">
    <property type="term" value="C:membrane"/>
    <property type="evidence" value="ECO:0007669"/>
    <property type="project" value="UniProtKB-SubCell"/>
</dbReference>
<proteinExistence type="inferred from homology"/>
<dbReference type="GO" id="GO:0022857">
    <property type="term" value="F:transmembrane transporter activity"/>
    <property type="evidence" value="ECO:0007669"/>
    <property type="project" value="InterPro"/>
</dbReference>
<dbReference type="SUPFAM" id="SSF103473">
    <property type="entry name" value="MFS general substrate transporter"/>
    <property type="match status" value="1"/>
</dbReference>
<keyword evidence="5 8" id="KW-1133">Transmembrane helix</keyword>
<keyword evidence="6 8" id="KW-0472">Membrane</keyword>
<evidence type="ECO:0000256" key="4">
    <source>
        <dbReference type="ARBA" id="ARBA00022692"/>
    </source>
</evidence>
<evidence type="ECO:0000256" key="7">
    <source>
        <dbReference type="SAM" id="MobiDB-lite"/>
    </source>
</evidence>
<feature type="region of interest" description="Disordered" evidence="7">
    <location>
        <begin position="219"/>
        <end position="248"/>
    </location>
</feature>
<feature type="transmembrane region" description="Helical" evidence="8">
    <location>
        <begin position="349"/>
        <end position="369"/>
    </location>
</feature>
<feature type="transmembrane region" description="Helical" evidence="8">
    <location>
        <begin position="21"/>
        <end position="44"/>
    </location>
</feature>